<feature type="domain" description="2EXR" evidence="2">
    <location>
        <begin position="111"/>
        <end position="190"/>
    </location>
</feature>
<dbReference type="InterPro" id="IPR045518">
    <property type="entry name" value="2EXR"/>
</dbReference>
<comment type="caution">
    <text evidence="3">The sequence shown here is derived from an EMBL/GenBank/DDBJ whole genome shotgun (WGS) entry which is preliminary data.</text>
</comment>
<dbReference type="Pfam" id="PF20150">
    <property type="entry name" value="2EXR"/>
    <property type="match status" value="1"/>
</dbReference>
<name>A0ABR4D164_9HELO</name>
<evidence type="ECO:0000256" key="1">
    <source>
        <dbReference type="SAM" id="MobiDB-lite"/>
    </source>
</evidence>
<keyword evidence="4" id="KW-1185">Reference proteome</keyword>
<gene>
    <name evidence="3" type="ORF">VTL71DRAFT_500</name>
</gene>
<dbReference type="EMBL" id="JAZHXI010000001">
    <property type="protein sequence ID" value="KAL2075557.1"/>
    <property type="molecule type" value="Genomic_DNA"/>
</dbReference>
<protein>
    <recommendedName>
        <fullName evidence="2">2EXR domain-containing protein</fullName>
    </recommendedName>
</protein>
<evidence type="ECO:0000313" key="3">
    <source>
        <dbReference type="EMBL" id="KAL2075557.1"/>
    </source>
</evidence>
<evidence type="ECO:0000313" key="4">
    <source>
        <dbReference type="Proteomes" id="UP001595075"/>
    </source>
</evidence>
<sequence>MSSPNITDRYHGNLLSTVSQGTSPSTKTPEISEKASQSPFNTQSEHPNDAGSLAMDSSIGHPVVDSIEAIQEYIKLAIEELFTDDEEEAIQPQSIATGKSKRHLSRPLTKFTLFPKLPLELRLKIFNLASEPQAVWISRHEIPESRQVISMVCKEAKVEYERQWKVLKKRSSEFHTRFGPVFVNYRDDYIHFFHTTHGDRGPVINWEWIMTKKLQRGCDIVHWLKPAQRVTIRLRQKTGNRGLCAPHGEYDIVWEQFNRICPAMKELIFIIAAKDFPMEDLVELKNFGGRIGDGEAALRSSFAAAQLRGFNVSAKLVIMGSPEAWDISKGKLVEVVDLTGSGF</sequence>
<accession>A0ABR4D164</accession>
<dbReference type="Proteomes" id="UP001595075">
    <property type="component" value="Unassembled WGS sequence"/>
</dbReference>
<feature type="compositionally biased region" description="Polar residues" evidence="1">
    <location>
        <begin position="14"/>
        <end position="45"/>
    </location>
</feature>
<reference evidence="3 4" key="1">
    <citation type="journal article" date="2024" name="Commun. Biol.">
        <title>Comparative genomic analysis of thermophilic fungi reveals convergent evolutionary adaptations and gene losses.</title>
        <authorList>
            <person name="Steindorff A.S."/>
            <person name="Aguilar-Pontes M.V."/>
            <person name="Robinson A.J."/>
            <person name="Andreopoulos B."/>
            <person name="LaButti K."/>
            <person name="Kuo A."/>
            <person name="Mondo S."/>
            <person name="Riley R."/>
            <person name="Otillar R."/>
            <person name="Haridas S."/>
            <person name="Lipzen A."/>
            <person name="Grimwood J."/>
            <person name="Schmutz J."/>
            <person name="Clum A."/>
            <person name="Reid I.D."/>
            <person name="Moisan M.C."/>
            <person name="Butler G."/>
            <person name="Nguyen T.T.M."/>
            <person name="Dewar K."/>
            <person name="Conant G."/>
            <person name="Drula E."/>
            <person name="Henrissat B."/>
            <person name="Hansel C."/>
            <person name="Singer S."/>
            <person name="Hutchinson M.I."/>
            <person name="de Vries R.P."/>
            <person name="Natvig D.O."/>
            <person name="Powell A.J."/>
            <person name="Tsang A."/>
            <person name="Grigoriev I.V."/>
        </authorList>
    </citation>
    <scope>NUCLEOTIDE SEQUENCE [LARGE SCALE GENOMIC DNA]</scope>
    <source>
        <strain evidence="3 4">CBS 494.80</strain>
    </source>
</reference>
<proteinExistence type="predicted"/>
<organism evidence="3 4">
    <name type="scientific">Oculimacula yallundae</name>
    <dbReference type="NCBI Taxonomy" id="86028"/>
    <lineage>
        <taxon>Eukaryota</taxon>
        <taxon>Fungi</taxon>
        <taxon>Dikarya</taxon>
        <taxon>Ascomycota</taxon>
        <taxon>Pezizomycotina</taxon>
        <taxon>Leotiomycetes</taxon>
        <taxon>Helotiales</taxon>
        <taxon>Ploettnerulaceae</taxon>
        <taxon>Oculimacula</taxon>
    </lineage>
</organism>
<feature type="region of interest" description="Disordered" evidence="1">
    <location>
        <begin position="1"/>
        <end position="57"/>
    </location>
</feature>
<evidence type="ECO:0000259" key="2">
    <source>
        <dbReference type="Pfam" id="PF20150"/>
    </source>
</evidence>